<dbReference type="Proteomes" id="UP000652761">
    <property type="component" value="Unassembled WGS sequence"/>
</dbReference>
<organism evidence="2 3">
    <name type="scientific">Colocasia esculenta</name>
    <name type="common">Wild taro</name>
    <name type="synonym">Arum esculentum</name>
    <dbReference type="NCBI Taxonomy" id="4460"/>
    <lineage>
        <taxon>Eukaryota</taxon>
        <taxon>Viridiplantae</taxon>
        <taxon>Streptophyta</taxon>
        <taxon>Embryophyta</taxon>
        <taxon>Tracheophyta</taxon>
        <taxon>Spermatophyta</taxon>
        <taxon>Magnoliopsida</taxon>
        <taxon>Liliopsida</taxon>
        <taxon>Araceae</taxon>
        <taxon>Aroideae</taxon>
        <taxon>Colocasieae</taxon>
        <taxon>Colocasia</taxon>
    </lineage>
</organism>
<evidence type="ECO:0000313" key="3">
    <source>
        <dbReference type="Proteomes" id="UP000652761"/>
    </source>
</evidence>
<sequence>MRTSLVVTGLTGAFRSRRGSRARQLNWPAWPGSGVGTRRLGPPHSCRDGLADRDPSEVTTGQTVATSEARADREKGKPRVEDEVEDEIRLLQAPSFLLLSSSAPLFVLQSPNNQMRLGRDELERSPGRPSEATLEAALGRLHGSSPRNLPPCPTASQLEDTLERSEEVYQEEHHANEDDVVDVGVLVDGVTCSLGRLALRAQDHQLIWDAEFAFCEELQAQHDSREAERQRKVKNLRIALRDFELDLAVDRAEKEALAKVLSEAEARRVAEYKAGPEFHEDLEQYDATCYKVGLQVGEDRDWRLATDDYAHEAFAAALRECQHRTGDPRLEGVCFENSKPGGWPLGVTRPDPRSKLPELYLPLSLPPSGLFV</sequence>
<feature type="compositionally biased region" description="Polar residues" evidence="1">
    <location>
        <begin position="57"/>
        <end position="66"/>
    </location>
</feature>
<feature type="region of interest" description="Disordered" evidence="1">
    <location>
        <begin position="29"/>
        <end position="81"/>
    </location>
</feature>
<evidence type="ECO:0000256" key="1">
    <source>
        <dbReference type="SAM" id="MobiDB-lite"/>
    </source>
</evidence>
<dbReference type="EMBL" id="NMUH01002024">
    <property type="protein sequence ID" value="MQL97265.1"/>
    <property type="molecule type" value="Genomic_DNA"/>
</dbReference>
<evidence type="ECO:0000313" key="2">
    <source>
        <dbReference type="EMBL" id="MQL97265.1"/>
    </source>
</evidence>
<name>A0A843VMQ5_COLES</name>
<protein>
    <submittedName>
        <fullName evidence="2">Uncharacterized protein</fullName>
    </submittedName>
</protein>
<reference evidence="2" key="1">
    <citation type="submission" date="2017-07" db="EMBL/GenBank/DDBJ databases">
        <title>Taro Niue Genome Assembly and Annotation.</title>
        <authorList>
            <person name="Atibalentja N."/>
            <person name="Keating K."/>
            <person name="Fields C.J."/>
        </authorList>
    </citation>
    <scope>NUCLEOTIDE SEQUENCE</scope>
    <source>
        <strain evidence="2">Niue_2</strain>
        <tissue evidence="2">Leaf</tissue>
    </source>
</reference>
<dbReference type="AlphaFoldDB" id="A0A843VMQ5"/>
<proteinExistence type="predicted"/>
<accession>A0A843VMQ5</accession>
<feature type="compositionally biased region" description="Basic and acidic residues" evidence="1">
    <location>
        <begin position="69"/>
        <end position="81"/>
    </location>
</feature>
<gene>
    <name evidence="2" type="ORF">Taro_029951</name>
</gene>
<comment type="caution">
    <text evidence="2">The sequence shown here is derived from an EMBL/GenBank/DDBJ whole genome shotgun (WGS) entry which is preliminary data.</text>
</comment>
<feature type="compositionally biased region" description="Basic and acidic residues" evidence="1">
    <location>
        <begin position="45"/>
        <end position="56"/>
    </location>
</feature>
<keyword evidence="3" id="KW-1185">Reference proteome</keyword>